<feature type="region of interest" description="Disordered" evidence="1">
    <location>
        <begin position="408"/>
        <end position="439"/>
    </location>
</feature>
<proteinExistence type="predicted"/>
<gene>
    <name evidence="2" type="ORF">TCIL3000_0_19190</name>
</gene>
<dbReference type="Proteomes" id="UP000000702">
    <property type="component" value="Unassembled WGS sequence"/>
</dbReference>
<accession>F9WIB6</accession>
<dbReference type="VEuPathDB" id="TriTrypDB:TcIL3000_0_19190"/>
<reference evidence="3" key="1">
    <citation type="submission" date="2011-07" db="EMBL/GenBank/DDBJ databases">
        <title>Divergent evolution of antigenic variation in African trypanosomes.</title>
        <authorList>
            <person name="Jackson A.P."/>
            <person name="Berry A."/>
            <person name="Allison H.C."/>
            <person name="Burton P."/>
            <person name="Anderson J."/>
            <person name="Aslett M."/>
            <person name="Brown R."/>
            <person name="Corton N."/>
            <person name="Harris D."/>
            <person name="Hauser H."/>
            <person name="Gamble J."/>
            <person name="Gilderthorp R."/>
            <person name="McQuillan J."/>
            <person name="Quail M.A."/>
            <person name="Sanders M."/>
            <person name="Van Tonder A."/>
            <person name="Ginger M.L."/>
            <person name="Donelson J.E."/>
            <person name="Field M.C."/>
            <person name="Barry J.D."/>
            <person name="Berriman M."/>
            <person name="Hertz-Fowler C."/>
        </authorList>
    </citation>
    <scope>NUCLEOTIDE SEQUENCE [LARGE SCALE GENOMIC DNA]</scope>
    <source>
        <strain evidence="3">IL3000</strain>
    </source>
</reference>
<feature type="non-terminal residue" evidence="2">
    <location>
        <position position="439"/>
    </location>
</feature>
<name>F9WIB6_TRYCI</name>
<dbReference type="EMBL" id="CAEQ01002562">
    <property type="protein sequence ID" value="CCD17062.1"/>
    <property type="molecule type" value="Genomic_DNA"/>
</dbReference>
<feature type="region of interest" description="Disordered" evidence="1">
    <location>
        <begin position="62"/>
        <end position="82"/>
    </location>
</feature>
<protein>
    <submittedName>
        <fullName evidence="2">WGS project CAEQ00000000 data, annotated contig 763</fullName>
    </submittedName>
</protein>
<reference evidence="2 3" key="2">
    <citation type="journal article" date="2012" name="Proc. Natl. Acad. Sci. U.S.A.">
        <title>Antigenic diversity is generated by distinct evolutionary mechanisms in African trypanosome species.</title>
        <authorList>
            <person name="Jackson A.P."/>
            <person name="Berry A."/>
            <person name="Aslett M."/>
            <person name="Allison H.C."/>
            <person name="Burton P."/>
            <person name="Vavrova-Anderson J."/>
            <person name="Brown R."/>
            <person name="Browne H."/>
            <person name="Corton N."/>
            <person name="Hauser H."/>
            <person name="Gamble J."/>
            <person name="Gilderthorp R."/>
            <person name="Marcello L."/>
            <person name="McQuillan J."/>
            <person name="Otto T.D."/>
            <person name="Quail M.A."/>
            <person name="Sanders M.J."/>
            <person name="van Tonder A."/>
            <person name="Ginger M.L."/>
            <person name="Field M.C."/>
            <person name="Barry J.D."/>
            <person name="Hertz-Fowler C."/>
            <person name="Berriman M."/>
        </authorList>
    </citation>
    <scope>NUCLEOTIDE SEQUENCE [LARGE SCALE GENOMIC DNA]</scope>
    <source>
        <strain evidence="2 3">IL3000</strain>
    </source>
</reference>
<keyword evidence="3" id="KW-1185">Reference proteome</keyword>
<comment type="caution">
    <text evidence="2">The sequence shown here is derived from an EMBL/GenBank/DDBJ whole genome shotgun (WGS) entry which is preliminary data.</text>
</comment>
<dbReference type="AlphaFoldDB" id="F9WIB6"/>
<evidence type="ECO:0000256" key="1">
    <source>
        <dbReference type="SAM" id="MobiDB-lite"/>
    </source>
</evidence>
<evidence type="ECO:0000313" key="2">
    <source>
        <dbReference type="EMBL" id="CCD17062.1"/>
    </source>
</evidence>
<dbReference type="Gene3D" id="3.30.200.20">
    <property type="entry name" value="Phosphorylase Kinase, domain 1"/>
    <property type="match status" value="1"/>
</dbReference>
<sequence>MMEGTEGTERCAASTSTIIEEIRALAKSMLESTEAVRQKSQYVENCKTYDALLSVLGSTPLTKRSTTSQKHQSHSDPNGIFPSGTDEFSSCTTTDRTDFNNCRVQKVLNDDANFCETELDDAEVENASTVQDGYECPSTAGAFCSMTKGSNTNKIITDFSADSDENVYDGVRTQVVFKAVDPGLYQDISSCTWQPEPLLLHPETGETVEDDSEDKDDIGSDYENDMSVMGSKKIYRVPSFPFGGGITEGQARFLSRTFFDTINRGGLATSTRPIHISTKDFIEYKYTECATTEAERSRFKPSSPFEFVVELERGVIFDAVRARESRRKEFRRLAEEGKAPITMGSFNLRVIMDPLKTGFEEEKTFPIERGTIIADRYQIVELLGKATFSRAVRCYDLYQPIYEDDEECNEREKDVLTDGQSRTTDAEGSGEINNLTKRK</sequence>
<evidence type="ECO:0000313" key="3">
    <source>
        <dbReference type="Proteomes" id="UP000000702"/>
    </source>
</evidence>
<organism evidence="2 3">
    <name type="scientific">Trypanosoma congolense (strain IL3000)</name>
    <dbReference type="NCBI Taxonomy" id="1068625"/>
    <lineage>
        <taxon>Eukaryota</taxon>
        <taxon>Discoba</taxon>
        <taxon>Euglenozoa</taxon>
        <taxon>Kinetoplastea</taxon>
        <taxon>Metakinetoplastina</taxon>
        <taxon>Trypanosomatida</taxon>
        <taxon>Trypanosomatidae</taxon>
        <taxon>Trypanosoma</taxon>
        <taxon>Nannomonas</taxon>
    </lineage>
</organism>